<dbReference type="SUPFAM" id="SSF54001">
    <property type="entry name" value="Cysteine proteinases"/>
    <property type="match status" value="1"/>
</dbReference>
<evidence type="ECO:0000313" key="1">
    <source>
        <dbReference type="EnsemblPlants" id="LPERR11G01840.1"/>
    </source>
</evidence>
<protein>
    <recommendedName>
        <fullName evidence="3">Peptidase C1A papain C-terminal domain-containing protein</fullName>
    </recommendedName>
</protein>
<dbReference type="Proteomes" id="UP000032180">
    <property type="component" value="Chromosome 11"/>
</dbReference>
<name>A0A0D9XNS7_9ORYZ</name>
<dbReference type="AlphaFoldDB" id="A0A0D9XNS7"/>
<dbReference type="EnsemblPlants" id="LPERR11G01840.1">
    <property type="protein sequence ID" value="LPERR11G01840.1"/>
    <property type="gene ID" value="LPERR11G01840"/>
</dbReference>
<reference evidence="1" key="3">
    <citation type="submission" date="2015-04" db="UniProtKB">
        <authorList>
            <consortium name="EnsemblPlants"/>
        </authorList>
    </citation>
    <scope>IDENTIFICATION</scope>
</reference>
<accession>A0A0D9XNS7</accession>
<dbReference type="Gramene" id="LPERR11G01840.1">
    <property type="protein sequence ID" value="LPERR11G01840.1"/>
    <property type="gene ID" value="LPERR11G01840"/>
</dbReference>
<dbReference type="HOGENOM" id="CLU_543343_0_0_1"/>
<dbReference type="InterPro" id="IPR038765">
    <property type="entry name" value="Papain-like_cys_pep_sf"/>
</dbReference>
<sequence length="502" mass="57100">MEAEEAQGGGTDWGFGEPRRTGCSHYNEDALIDRINWEEHLIDRMMPSIPDILGDIPLKASVGGPCSSCINSFDTSQFKNDLDEYQLKVIESITHSLSCKHSEYIIELIRGAQDSGKTNLLSTLLASIGHRLKCVVYVPSACDVVNLLNEMKHLSMPHHEYKQLCEKIIVFERTSDLGAQLEQMSMDSQECQEDRIGPSLFERLRHLGFKEHLLLKQYKHKSHSWQHERKAPEKPKPPREFSWVGRTVNTKHVLAPVRDQGNKDICALMSTIATTESLYKYSYASQNPPENFNIVLDVQDMFKKYKEECGHYLGEEPEGQGLRGLKRVDTALKVLKNHGVIGTYESDDHWKEEISLPITISSFKILERDDTAKVCRHLHDGRFLVGSMKMSYNFFEMSSGDIYHFDPQRPIINSKNGRPWLHAVMILGYGEPVKEALMEHKHKTCLTAVQTNQPEQVDIIGHLVYQNSHGALFGLSGGYGRVGWESIVSLWWLGYDVGLISR</sequence>
<reference evidence="2" key="2">
    <citation type="submission" date="2013-12" db="EMBL/GenBank/DDBJ databases">
        <authorList>
            <person name="Yu Y."/>
            <person name="Lee S."/>
            <person name="de Baynast K."/>
            <person name="Wissotski M."/>
            <person name="Liu L."/>
            <person name="Talag J."/>
            <person name="Goicoechea J."/>
            <person name="Angelova A."/>
            <person name="Jetty R."/>
            <person name="Kudrna D."/>
            <person name="Golser W."/>
            <person name="Rivera L."/>
            <person name="Zhang J."/>
            <person name="Wing R."/>
        </authorList>
    </citation>
    <scope>NUCLEOTIDE SEQUENCE</scope>
</reference>
<dbReference type="STRING" id="77586.A0A0D9XNS7"/>
<evidence type="ECO:0000313" key="2">
    <source>
        <dbReference type="Proteomes" id="UP000032180"/>
    </source>
</evidence>
<reference evidence="1 2" key="1">
    <citation type="submission" date="2012-08" db="EMBL/GenBank/DDBJ databases">
        <title>Oryza genome evolution.</title>
        <authorList>
            <person name="Wing R.A."/>
        </authorList>
    </citation>
    <scope>NUCLEOTIDE SEQUENCE</scope>
</reference>
<dbReference type="Gene3D" id="3.90.70.10">
    <property type="entry name" value="Cysteine proteinases"/>
    <property type="match status" value="1"/>
</dbReference>
<keyword evidence="2" id="KW-1185">Reference proteome</keyword>
<evidence type="ECO:0008006" key="3">
    <source>
        <dbReference type="Google" id="ProtNLM"/>
    </source>
</evidence>
<proteinExistence type="predicted"/>
<organism evidence="1 2">
    <name type="scientific">Leersia perrieri</name>
    <dbReference type="NCBI Taxonomy" id="77586"/>
    <lineage>
        <taxon>Eukaryota</taxon>
        <taxon>Viridiplantae</taxon>
        <taxon>Streptophyta</taxon>
        <taxon>Embryophyta</taxon>
        <taxon>Tracheophyta</taxon>
        <taxon>Spermatophyta</taxon>
        <taxon>Magnoliopsida</taxon>
        <taxon>Liliopsida</taxon>
        <taxon>Poales</taxon>
        <taxon>Poaceae</taxon>
        <taxon>BOP clade</taxon>
        <taxon>Oryzoideae</taxon>
        <taxon>Oryzeae</taxon>
        <taxon>Oryzinae</taxon>
        <taxon>Leersia</taxon>
    </lineage>
</organism>